<dbReference type="OrthoDB" id="983161at2"/>
<sequence length="303" mass="35409">MTKEEAFEKLKEFSKKLDEISYDEIYNLLRESIKKIPIPEAKFFKNSIVDRARLNDGDALYNSIDDLGYIKDRDVINNCLTEYGRANKPHQVMFYGAIKTSVIDHPRVTAIAETSKLFQDKKGYNIDGEKYTISRWRNKEYFFVAEIVFAKEAIKNNPDIKRSFESQIGFANDLDDDDIEFYKEFLIFISEEFARKIEKNDDYKISVAYTNLILEHPKIEGVMFPSVQTDYCGANIVIPVETVEKYFKPEVCSTHILYKIPEDTLLANGEHYCDELSDDPINWKLIDSQYLTTKEEVRTHFNL</sequence>
<protein>
    <recommendedName>
        <fullName evidence="3">RES domain-containing protein</fullName>
    </recommendedName>
</protein>
<dbReference type="Proteomes" id="UP000186373">
    <property type="component" value="Unassembled WGS sequence"/>
</dbReference>
<evidence type="ECO:0000313" key="2">
    <source>
        <dbReference type="Proteomes" id="UP000186373"/>
    </source>
</evidence>
<accession>A0A1N7JEH9</accession>
<dbReference type="RefSeq" id="WP_076509652.1">
    <property type="nucleotide sequence ID" value="NZ_FTNY01000006.1"/>
</dbReference>
<gene>
    <name evidence="1" type="ORF">SAMN05421639_106105</name>
</gene>
<reference evidence="2" key="1">
    <citation type="submission" date="2017-01" db="EMBL/GenBank/DDBJ databases">
        <authorList>
            <person name="Varghese N."/>
            <person name="Submissions S."/>
        </authorList>
    </citation>
    <scope>NUCLEOTIDE SEQUENCE [LARGE SCALE GENOMIC DNA]</scope>
    <source>
        <strain evidence="2">DSM 17126</strain>
    </source>
</reference>
<dbReference type="EMBL" id="FTNY01000006">
    <property type="protein sequence ID" value="SIS47710.1"/>
    <property type="molecule type" value="Genomic_DNA"/>
</dbReference>
<evidence type="ECO:0008006" key="3">
    <source>
        <dbReference type="Google" id="ProtNLM"/>
    </source>
</evidence>
<proteinExistence type="predicted"/>
<name>A0A1N7JEH9_9FLAO</name>
<dbReference type="AlphaFoldDB" id="A0A1N7JEH9"/>
<evidence type="ECO:0000313" key="1">
    <source>
        <dbReference type="EMBL" id="SIS47710.1"/>
    </source>
</evidence>
<organism evidence="1 2">
    <name type="scientific">Chryseobacterium shigense</name>
    <dbReference type="NCBI Taxonomy" id="297244"/>
    <lineage>
        <taxon>Bacteria</taxon>
        <taxon>Pseudomonadati</taxon>
        <taxon>Bacteroidota</taxon>
        <taxon>Flavobacteriia</taxon>
        <taxon>Flavobacteriales</taxon>
        <taxon>Weeksellaceae</taxon>
        <taxon>Chryseobacterium group</taxon>
        <taxon>Chryseobacterium</taxon>
    </lineage>
</organism>
<keyword evidence="2" id="KW-1185">Reference proteome</keyword>